<evidence type="ECO:0000313" key="2">
    <source>
        <dbReference type="Proteomes" id="UP000292362"/>
    </source>
</evidence>
<gene>
    <name evidence="1" type="ORF">CWI37_0059p0020</name>
</gene>
<accession>A0A4Q9LDZ1</accession>
<dbReference type="Proteomes" id="UP000292362">
    <property type="component" value="Unassembled WGS sequence"/>
</dbReference>
<name>A0A4Q9LDZ1_9MICR</name>
<dbReference type="VEuPathDB" id="MicrosporidiaDB:CWI37_0059p0020"/>
<evidence type="ECO:0000313" key="1">
    <source>
        <dbReference type="EMBL" id="TBU05020.1"/>
    </source>
</evidence>
<comment type="caution">
    <text evidence="1">The sequence shown here is derived from an EMBL/GenBank/DDBJ whole genome shotgun (WGS) entry which is preliminary data.</text>
</comment>
<dbReference type="AlphaFoldDB" id="A0A4Q9LDZ1"/>
<sequence>MYKHDTDLKNTLKNTNSVYEAYSKLILSVLMYISDIKPTNINTDIIHPEIYSESLSILMFTFNNSDMFNIDANKIYFEIKVCKLLLPIILKSTATQKHVKMVNKIKNRNINV</sequence>
<proteinExistence type="predicted"/>
<protein>
    <submittedName>
        <fullName evidence="1">Uncharacterized protein</fullName>
    </submittedName>
</protein>
<dbReference type="EMBL" id="PITJ01000059">
    <property type="protein sequence ID" value="TBU05020.1"/>
    <property type="molecule type" value="Genomic_DNA"/>
</dbReference>
<reference evidence="1 2" key="1">
    <citation type="submission" date="2017-12" db="EMBL/GenBank/DDBJ databases">
        <authorList>
            <person name="Pombert J.-F."/>
            <person name="Haag K.L."/>
            <person name="Ebert D."/>
        </authorList>
    </citation>
    <scope>NUCLEOTIDE SEQUENCE [LARGE SCALE GENOMIC DNA]</scope>
    <source>
        <strain evidence="1">FI-OER-3-3</strain>
    </source>
</reference>
<organism evidence="1 2">
    <name type="scientific">Hamiltosporidium tvaerminnensis</name>
    <dbReference type="NCBI Taxonomy" id="1176355"/>
    <lineage>
        <taxon>Eukaryota</taxon>
        <taxon>Fungi</taxon>
        <taxon>Fungi incertae sedis</taxon>
        <taxon>Microsporidia</taxon>
        <taxon>Dubosqiidae</taxon>
        <taxon>Hamiltosporidium</taxon>
    </lineage>
</organism>